<evidence type="ECO:0000256" key="7">
    <source>
        <dbReference type="HAMAP-Rule" id="MF_03183"/>
    </source>
</evidence>
<dbReference type="EC" id="4.2.99.18" evidence="7"/>
<dbReference type="InterPro" id="IPR003265">
    <property type="entry name" value="HhH-GPD_domain"/>
</dbReference>
<dbReference type="PANTHER" id="PTHR43286:SF1">
    <property type="entry name" value="ENDONUCLEASE III-LIKE PROTEIN 1"/>
    <property type="match status" value="1"/>
</dbReference>
<evidence type="ECO:0000256" key="3">
    <source>
        <dbReference type="ARBA" id="ARBA00022801"/>
    </source>
</evidence>
<keyword evidence="2 7" id="KW-0227">DNA damage</keyword>
<dbReference type="FunFam" id="1.10.1670.10:FF:000003">
    <property type="entry name" value="Endonuclease III homolog"/>
    <property type="match status" value="1"/>
</dbReference>
<sequence length="514" mass="56610">MPTRRHGSGAPPYGPSSYPPKNLWAISSLPRRQQKGSKSTATNPRFLHSTLKPRRHMLRTLAGFAMRTSRVSKDTSKLFDTVSEVTLPRRSTRSSTNLARASPTNTKPSLSDIEDAIKPSITPSPPPGGSVTRLTTTAKRKRATTTTKTSPSSPPLKIKAEASLDSSSETETIPTKPRRAPRKPARKITSPSGTITIAPPSDWEEIYDLAKQMRLPGGAASNAAVDTMGCERLAAPTASAKDRRFHTLVALMLSSQTKDTVNAEAMKRLQTEMPAAREGGERGLTLENMLAVDEGLLNELIWKVGFHNNKTRYLKQAAVILRDHHNGDIPDSIEGLMSLPGVGPKMAHLCMSAENGWNRIEGIGVDVHVHRITNLWGWQNPPSKTPEETRLALQSWLPRDKWKEINWLLVGLGQAVCLPVGRKCGDCELGLRGLCKAADRKKVIEGRKRRETMVKMEVEVGVDEDGDVVVKKEEEEVVREEETKVIKDEVVNEEVVNIPEVKAKRAGRNPKRSG</sequence>
<dbReference type="GO" id="GO:0005634">
    <property type="term" value="C:nucleus"/>
    <property type="evidence" value="ECO:0007669"/>
    <property type="project" value="UniProtKB-SubCell"/>
</dbReference>
<comment type="caution">
    <text evidence="10">The sequence shown here is derived from an EMBL/GenBank/DDBJ whole genome shotgun (WGS) entry which is preliminary data.</text>
</comment>
<dbReference type="GO" id="GO:0003677">
    <property type="term" value="F:DNA binding"/>
    <property type="evidence" value="ECO:0007669"/>
    <property type="project" value="UniProtKB-UniRule"/>
</dbReference>
<dbReference type="Pfam" id="PF00633">
    <property type="entry name" value="HHH"/>
    <property type="match status" value="1"/>
</dbReference>
<dbReference type="Proteomes" id="UP001174936">
    <property type="component" value="Unassembled WGS sequence"/>
</dbReference>
<evidence type="ECO:0000259" key="9">
    <source>
        <dbReference type="SMART" id="SM00478"/>
    </source>
</evidence>
<feature type="region of interest" description="Disordered" evidence="8">
    <location>
        <begin position="86"/>
        <end position="199"/>
    </location>
</feature>
<dbReference type="GO" id="GO:0006289">
    <property type="term" value="P:nucleotide-excision repair"/>
    <property type="evidence" value="ECO:0007669"/>
    <property type="project" value="TreeGrafter"/>
</dbReference>
<dbReference type="GO" id="GO:0000703">
    <property type="term" value="F:oxidized pyrimidine nucleobase lesion DNA N-glycosylase activity"/>
    <property type="evidence" value="ECO:0007669"/>
    <property type="project" value="UniProtKB-UniRule"/>
</dbReference>
<dbReference type="EC" id="3.2.2.-" evidence="7"/>
<dbReference type="GO" id="GO:0140078">
    <property type="term" value="F:class I DNA-(apurinic or apyrimidinic site) endonuclease activity"/>
    <property type="evidence" value="ECO:0007669"/>
    <property type="project" value="UniProtKB-EC"/>
</dbReference>
<keyword evidence="5 7" id="KW-0456">Lyase</keyword>
<feature type="compositionally biased region" description="Basic residues" evidence="8">
    <location>
        <begin position="176"/>
        <end position="186"/>
    </location>
</feature>
<dbReference type="InterPro" id="IPR030841">
    <property type="entry name" value="NTH1"/>
</dbReference>
<evidence type="ECO:0000256" key="8">
    <source>
        <dbReference type="SAM" id="MobiDB-lite"/>
    </source>
</evidence>
<dbReference type="Pfam" id="PF00730">
    <property type="entry name" value="HhH-GPD"/>
    <property type="match status" value="1"/>
</dbReference>
<reference evidence="10" key="1">
    <citation type="submission" date="2023-06" db="EMBL/GenBank/DDBJ databases">
        <title>Genome-scale phylogeny and comparative genomics of the fungal order Sordariales.</title>
        <authorList>
            <consortium name="Lawrence Berkeley National Laboratory"/>
            <person name="Hensen N."/>
            <person name="Bonometti L."/>
            <person name="Westerberg I."/>
            <person name="Brannstrom I.O."/>
            <person name="Guillou S."/>
            <person name="Cros-Aarteil S."/>
            <person name="Calhoun S."/>
            <person name="Haridas S."/>
            <person name="Kuo A."/>
            <person name="Mondo S."/>
            <person name="Pangilinan J."/>
            <person name="Riley R."/>
            <person name="Labutti K."/>
            <person name="Andreopoulos B."/>
            <person name="Lipzen A."/>
            <person name="Chen C."/>
            <person name="Yanf M."/>
            <person name="Daum C."/>
            <person name="Ng V."/>
            <person name="Clum A."/>
            <person name="Steindorff A."/>
            <person name="Ohm R."/>
            <person name="Martin F."/>
            <person name="Silar P."/>
            <person name="Natvig D."/>
            <person name="Lalanne C."/>
            <person name="Gautier V."/>
            <person name="Ament-Velasquez S.L."/>
            <person name="Kruys A."/>
            <person name="Hutchinson M.I."/>
            <person name="Powell A.J."/>
            <person name="Barry K."/>
            <person name="Miller A.N."/>
            <person name="Grigoriev I.V."/>
            <person name="Debuchy R."/>
            <person name="Gladieux P."/>
            <person name="Thoren M.H."/>
            <person name="Johannesson H."/>
        </authorList>
    </citation>
    <scope>NUCLEOTIDE SEQUENCE</scope>
    <source>
        <strain evidence="10">SMH2532-1</strain>
    </source>
</reference>
<protein>
    <recommendedName>
        <fullName evidence="7">Endonuclease III homolog</fullName>
        <ecNumber evidence="7">3.2.2.-</ecNumber>
        <ecNumber evidence="7">4.2.99.18</ecNumber>
    </recommendedName>
    <alternativeName>
        <fullName evidence="7">Bifunctional DNA N-glycosylase/DNA-(apurinic or apyrimidinic site) lyase</fullName>
        <shortName evidence="7">DNA glycosylase/AP lyase</shortName>
    </alternativeName>
</protein>
<dbReference type="AlphaFoldDB" id="A0AA40CL84"/>
<feature type="region of interest" description="Disordered" evidence="8">
    <location>
        <begin position="1"/>
        <end position="46"/>
    </location>
</feature>
<keyword evidence="6 7" id="KW-0326">Glycosidase</keyword>
<organism evidence="10 11">
    <name type="scientific">Cercophora newfieldiana</name>
    <dbReference type="NCBI Taxonomy" id="92897"/>
    <lineage>
        <taxon>Eukaryota</taxon>
        <taxon>Fungi</taxon>
        <taxon>Dikarya</taxon>
        <taxon>Ascomycota</taxon>
        <taxon>Pezizomycotina</taxon>
        <taxon>Sordariomycetes</taxon>
        <taxon>Sordariomycetidae</taxon>
        <taxon>Sordariales</taxon>
        <taxon>Lasiosphaeriaceae</taxon>
        <taxon>Cercophora</taxon>
    </lineage>
</organism>
<dbReference type="EMBL" id="JAULSV010000005">
    <property type="protein sequence ID" value="KAK0643056.1"/>
    <property type="molecule type" value="Genomic_DNA"/>
</dbReference>
<evidence type="ECO:0000256" key="1">
    <source>
        <dbReference type="ARBA" id="ARBA00008343"/>
    </source>
</evidence>
<dbReference type="SUPFAM" id="SSF48150">
    <property type="entry name" value="DNA-glycosylase"/>
    <property type="match status" value="1"/>
</dbReference>
<dbReference type="SMART" id="SM00478">
    <property type="entry name" value="ENDO3c"/>
    <property type="match status" value="1"/>
</dbReference>
<evidence type="ECO:0000256" key="2">
    <source>
        <dbReference type="ARBA" id="ARBA00022763"/>
    </source>
</evidence>
<evidence type="ECO:0000313" key="11">
    <source>
        <dbReference type="Proteomes" id="UP001174936"/>
    </source>
</evidence>
<dbReference type="Gene3D" id="1.10.340.30">
    <property type="entry name" value="Hypothetical protein, domain 2"/>
    <property type="match status" value="1"/>
</dbReference>
<dbReference type="FunFam" id="1.10.340.30:FF:000014">
    <property type="entry name" value="Endonuclease III homolog"/>
    <property type="match status" value="1"/>
</dbReference>
<dbReference type="Gene3D" id="1.10.1670.10">
    <property type="entry name" value="Helix-hairpin-Helix base-excision DNA repair enzymes (C-terminal)"/>
    <property type="match status" value="1"/>
</dbReference>
<dbReference type="InterPro" id="IPR000445">
    <property type="entry name" value="HhH_motif"/>
</dbReference>
<dbReference type="CDD" id="cd00056">
    <property type="entry name" value="ENDO3c"/>
    <property type="match status" value="1"/>
</dbReference>
<evidence type="ECO:0000313" key="10">
    <source>
        <dbReference type="EMBL" id="KAK0643056.1"/>
    </source>
</evidence>
<dbReference type="PANTHER" id="PTHR43286">
    <property type="entry name" value="ENDONUCLEASE III-LIKE PROTEIN 1"/>
    <property type="match status" value="1"/>
</dbReference>
<evidence type="ECO:0000256" key="5">
    <source>
        <dbReference type="ARBA" id="ARBA00023239"/>
    </source>
</evidence>
<comment type="similarity">
    <text evidence="1 7">Belongs to the Nth/MutY family.</text>
</comment>
<comment type="subcellular location">
    <subcellularLocation>
        <location evidence="7">Nucleus</location>
    </subcellularLocation>
    <subcellularLocation>
        <location evidence="7">Mitochondrion</location>
    </subcellularLocation>
</comment>
<proteinExistence type="inferred from homology"/>
<keyword evidence="3 7" id="KW-0378">Hydrolase</keyword>
<accession>A0AA40CL84</accession>
<comment type="function">
    <text evidence="7">Bifunctional DNA N-glycosylase with associated apurinic/apyrimidinic (AP) lyase function that catalyzes the first step in base excision repair (BER), the primary repair pathway for the repair of oxidative DNA damage. The DNA N-glycosylase activity releases the damaged DNA base from DNA by cleaving the N-glycosidic bond, leaving an AP site. The AP lyase activity cleaves the phosphodiester bond 3' to the AP site by a beta-elimination. Primarily recognizes and repairs oxidative base damage of pyrimidines.</text>
</comment>
<dbReference type="HAMAP" id="MF_03183">
    <property type="entry name" value="Endonuclease_III_Nth"/>
    <property type="match status" value="1"/>
</dbReference>
<dbReference type="InterPro" id="IPR011257">
    <property type="entry name" value="DNA_glycosylase"/>
</dbReference>
<dbReference type="GO" id="GO:0005739">
    <property type="term" value="C:mitochondrion"/>
    <property type="evidence" value="ECO:0007669"/>
    <property type="project" value="UniProtKB-SubCell"/>
</dbReference>
<dbReference type="InterPro" id="IPR023170">
    <property type="entry name" value="HhH_base_excis_C"/>
</dbReference>
<comment type="caution">
    <text evidence="7">Lacks conserved residue(s) required for the propagation of feature annotation.</text>
</comment>
<feature type="compositionally biased region" description="Polar residues" evidence="8">
    <location>
        <begin position="93"/>
        <end position="109"/>
    </location>
</feature>
<keyword evidence="7" id="KW-0539">Nucleus</keyword>
<evidence type="ECO:0000256" key="6">
    <source>
        <dbReference type="ARBA" id="ARBA00023295"/>
    </source>
</evidence>
<gene>
    <name evidence="7" type="primary">NTH1</name>
    <name evidence="10" type="ORF">B0T16DRAFT_415214</name>
</gene>
<feature type="domain" description="HhH-GPD" evidence="9">
    <location>
        <begin position="253"/>
        <end position="415"/>
    </location>
</feature>
<keyword evidence="11" id="KW-1185">Reference proteome</keyword>
<keyword evidence="7" id="KW-0496">Mitochondrion</keyword>
<comment type="catalytic activity">
    <reaction evidence="7">
        <text>2'-deoxyribonucleotide-(2'-deoxyribose 5'-phosphate)-2'-deoxyribonucleotide-DNA = a 3'-end 2'-deoxyribonucleotide-(2,3-dehydro-2,3-deoxyribose 5'-phosphate)-DNA + a 5'-end 5'-phospho-2'-deoxyribonucleoside-DNA + H(+)</text>
        <dbReference type="Rhea" id="RHEA:66592"/>
        <dbReference type="Rhea" id="RHEA-COMP:13180"/>
        <dbReference type="Rhea" id="RHEA-COMP:16897"/>
        <dbReference type="Rhea" id="RHEA-COMP:17067"/>
        <dbReference type="ChEBI" id="CHEBI:15378"/>
        <dbReference type="ChEBI" id="CHEBI:136412"/>
        <dbReference type="ChEBI" id="CHEBI:157695"/>
        <dbReference type="ChEBI" id="CHEBI:167181"/>
        <dbReference type="EC" id="4.2.99.18"/>
    </reaction>
</comment>
<name>A0AA40CL84_9PEZI</name>
<evidence type="ECO:0000256" key="4">
    <source>
        <dbReference type="ARBA" id="ARBA00023204"/>
    </source>
</evidence>
<dbReference type="GO" id="GO:0006285">
    <property type="term" value="P:base-excision repair, AP site formation"/>
    <property type="evidence" value="ECO:0007669"/>
    <property type="project" value="UniProtKB-UniRule"/>
</dbReference>
<keyword evidence="4 7" id="KW-0234">DNA repair</keyword>